<keyword evidence="2" id="KW-0808">Transferase</keyword>
<evidence type="ECO:0000256" key="4">
    <source>
        <dbReference type="SAM" id="MobiDB-lite"/>
    </source>
</evidence>
<evidence type="ECO:0000256" key="1">
    <source>
        <dbReference type="ARBA" id="ARBA00008655"/>
    </source>
</evidence>
<evidence type="ECO:0000259" key="6">
    <source>
        <dbReference type="SMART" id="SM00563"/>
    </source>
</evidence>
<dbReference type="PANTHER" id="PTHR10983:SF24">
    <property type="entry name" value="1-ACYLGLYCEROL-3-PHOSPHATE O-ACYLTRANSFERASE 3, ISOFORM E-RELATED"/>
    <property type="match status" value="1"/>
</dbReference>
<organism evidence="7">
    <name type="scientific">Percolomonas cosmopolitus</name>
    <dbReference type="NCBI Taxonomy" id="63605"/>
    <lineage>
        <taxon>Eukaryota</taxon>
        <taxon>Discoba</taxon>
        <taxon>Heterolobosea</taxon>
        <taxon>Tetramitia</taxon>
        <taxon>Eutetramitia</taxon>
        <taxon>Percolomonadidae</taxon>
        <taxon>Percolomonas</taxon>
    </lineage>
</organism>
<dbReference type="InterPro" id="IPR002123">
    <property type="entry name" value="Plipid/glycerol_acylTrfase"/>
</dbReference>
<keyword evidence="3" id="KW-0012">Acyltransferase</keyword>
<sequence>MPNHPKKQSSSPVSPSSSTAPHPAEKKDPNLHDHSSTESLVNSLYEPYIFPDVKWNTSLRSLPYHMFRFVCCLIYIFLTAISANVALIISFPVYLISPMYGAKMASFGIGWSCWILWCLFIESNLQVEFYGDELGSFENSVCIANHVSSADFILVLSMALRGRMLGNVKYFAKSSLSHIPLVGWGMRMLGMIFLKRNWMRDQKTIQSTFKYLRENHIPVWIVSFLEGTRVTEDKMKQSIKFQVERGLPVTTQVMAPRVKGLISTLQGLPDLEYIYDFTFAYATGVFSCTSLLWQAHQEGSRMCVYVNKIRVKDLPLHDEEKLKEFIYDLYVKKDQILKAMKEDKDGKMRFPGKARIWPLDVQNWWTVPFERSQKRNEMDMEAKKEQ</sequence>
<gene>
    <name evidence="7" type="ORF">PCOS0759_LOCUS8953</name>
</gene>
<feature type="compositionally biased region" description="Low complexity" evidence="4">
    <location>
        <begin position="9"/>
        <end position="18"/>
    </location>
</feature>
<dbReference type="GO" id="GO:0003841">
    <property type="term" value="F:1-acylglycerol-3-phosphate O-acyltransferase activity"/>
    <property type="evidence" value="ECO:0007669"/>
    <property type="project" value="TreeGrafter"/>
</dbReference>
<dbReference type="PANTHER" id="PTHR10983">
    <property type="entry name" value="1-ACYLGLYCEROL-3-PHOSPHATE ACYLTRANSFERASE-RELATED"/>
    <property type="match status" value="1"/>
</dbReference>
<dbReference type="InterPro" id="IPR032098">
    <property type="entry name" value="Acyltransf_C"/>
</dbReference>
<keyword evidence="5" id="KW-0472">Membrane</keyword>
<protein>
    <recommendedName>
        <fullName evidence="6">Phospholipid/glycerol acyltransferase domain-containing protein</fullName>
    </recommendedName>
</protein>
<dbReference type="AlphaFoldDB" id="A0A7S1KU64"/>
<evidence type="ECO:0000256" key="5">
    <source>
        <dbReference type="SAM" id="Phobius"/>
    </source>
</evidence>
<feature type="domain" description="Phospholipid/glycerol acyltransferase" evidence="6">
    <location>
        <begin position="140"/>
        <end position="254"/>
    </location>
</feature>
<evidence type="ECO:0000256" key="2">
    <source>
        <dbReference type="ARBA" id="ARBA00022679"/>
    </source>
</evidence>
<accession>A0A7S1KU64</accession>
<keyword evidence="5" id="KW-1133">Transmembrane helix</keyword>
<dbReference type="SUPFAM" id="SSF69593">
    <property type="entry name" value="Glycerol-3-phosphate (1)-acyltransferase"/>
    <property type="match status" value="1"/>
</dbReference>
<dbReference type="GO" id="GO:0012505">
    <property type="term" value="C:endomembrane system"/>
    <property type="evidence" value="ECO:0007669"/>
    <property type="project" value="TreeGrafter"/>
</dbReference>
<dbReference type="EMBL" id="HBGD01010882">
    <property type="protein sequence ID" value="CAD9085699.1"/>
    <property type="molecule type" value="Transcribed_RNA"/>
</dbReference>
<proteinExistence type="inferred from homology"/>
<dbReference type="CDD" id="cd07990">
    <property type="entry name" value="LPLAT_LCLAT1-like"/>
    <property type="match status" value="1"/>
</dbReference>
<dbReference type="Pfam" id="PF01553">
    <property type="entry name" value="Acyltransferase"/>
    <property type="match status" value="1"/>
</dbReference>
<keyword evidence="5" id="KW-0812">Transmembrane</keyword>
<evidence type="ECO:0000313" key="7">
    <source>
        <dbReference type="EMBL" id="CAD9085699.1"/>
    </source>
</evidence>
<evidence type="ECO:0000256" key="3">
    <source>
        <dbReference type="ARBA" id="ARBA00023315"/>
    </source>
</evidence>
<dbReference type="SMART" id="SM00563">
    <property type="entry name" value="PlsC"/>
    <property type="match status" value="1"/>
</dbReference>
<comment type="similarity">
    <text evidence="1">Belongs to the 1-acyl-sn-glycerol-3-phosphate acyltransferase family.</text>
</comment>
<reference evidence="7" key="1">
    <citation type="submission" date="2021-01" db="EMBL/GenBank/DDBJ databases">
        <authorList>
            <person name="Corre E."/>
            <person name="Pelletier E."/>
            <person name="Niang G."/>
            <person name="Scheremetjew M."/>
            <person name="Finn R."/>
            <person name="Kale V."/>
            <person name="Holt S."/>
            <person name="Cochrane G."/>
            <person name="Meng A."/>
            <person name="Brown T."/>
            <person name="Cohen L."/>
        </authorList>
    </citation>
    <scope>NUCLEOTIDE SEQUENCE</scope>
    <source>
        <strain evidence="7">WS</strain>
    </source>
</reference>
<feature type="transmembrane region" description="Helical" evidence="5">
    <location>
        <begin position="69"/>
        <end position="94"/>
    </location>
</feature>
<feature type="region of interest" description="Disordered" evidence="4">
    <location>
        <begin position="1"/>
        <end position="36"/>
    </location>
</feature>
<dbReference type="Pfam" id="PF16076">
    <property type="entry name" value="Acyltransf_C"/>
    <property type="match status" value="1"/>
</dbReference>
<feature type="compositionally biased region" description="Basic and acidic residues" evidence="4">
    <location>
        <begin position="23"/>
        <end position="36"/>
    </location>
</feature>
<name>A0A7S1KU64_9EUKA</name>